<dbReference type="EC" id="2.7.7.19" evidence="7"/>
<keyword evidence="4 7" id="KW-0067">ATP-binding</keyword>
<dbReference type="Pfam" id="PF01743">
    <property type="entry name" value="PolyA_pol"/>
    <property type="match status" value="1"/>
</dbReference>
<dbReference type="InterPro" id="IPR010206">
    <property type="entry name" value="PolA_pol_I"/>
</dbReference>
<proteinExistence type="inferred from homology"/>
<dbReference type="NCBIfam" id="TIGR01942">
    <property type="entry name" value="pcnB"/>
    <property type="match status" value="1"/>
</dbReference>
<dbReference type="SUPFAM" id="SSF81301">
    <property type="entry name" value="Nucleotidyltransferase"/>
    <property type="match status" value="1"/>
</dbReference>
<dbReference type="OrthoDB" id="9805698at2"/>
<dbReference type="Gene3D" id="3.30.460.10">
    <property type="entry name" value="Beta Polymerase, domain 2"/>
    <property type="match status" value="1"/>
</dbReference>
<reference evidence="13 14" key="1">
    <citation type="submission" date="2018-04" db="EMBL/GenBank/DDBJ databases">
        <title>Bordetella sp. HZ20 isolated from seawater.</title>
        <authorList>
            <person name="Sun C."/>
        </authorList>
    </citation>
    <scope>NUCLEOTIDE SEQUENCE [LARGE SCALE GENOMIC DNA]</scope>
    <source>
        <strain evidence="13 14">HZ20</strain>
    </source>
</reference>
<feature type="active site" evidence="7">
    <location>
        <position position="80"/>
    </location>
</feature>
<evidence type="ECO:0000256" key="2">
    <source>
        <dbReference type="ARBA" id="ARBA00022679"/>
    </source>
</evidence>
<sequence>MITETIKGFVKRLIKPGNKSPGPVGAGKAKRYSRDEHQIDRRLVSRHAVKVCEVLQQAGFEAFLVGGAVRDLMVGLEPKDFDVATNATPDQVRPLFRRARIIGKRFQLVHVVFGQEIIETSTFRAPAAADELTDDHGRILRDNVFGTQKQDAARRDFTINALYYDPVTETVVDFHDGVRDLKARAIRMIGEPASRYREDPVRMLRAVRFAVKLRGEIEPATAAPIGELAELIENVPSSRVFDEMYKLLTCGHAMDCLKQLRSHGLHSGLLPLLDMVLEEPDGLSFIELALERTDKRVRGGKSVSPSFLFASLLWPQVRTRWQRLYQAGEHSVPALIAAADDVMNAQGEKLAINRRFSSDMREIWFMQPRFERRQARTAFRMSEQPRFRAAVDFLQLRAACSEFDSVLAQWWMDFADAPDAEKARMADALSGKRQPGSSETEPGRPRKRPRRRRKTSAGAAAAAGRSSASTGNSGAPD</sequence>
<evidence type="ECO:0000256" key="6">
    <source>
        <dbReference type="ARBA" id="ARBA00023163"/>
    </source>
</evidence>
<keyword evidence="6 7" id="KW-0804">Transcription</keyword>
<evidence type="ECO:0000313" key="14">
    <source>
        <dbReference type="Proteomes" id="UP000244571"/>
    </source>
</evidence>
<keyword evidence="13" id="KW-0548">Nucleotidyltransferase</keyword>
<comment type="similarity">
    <text evidence="7 8">Belongs to the tRNA nucleotidyltransferase/poly(A) polymerase family.</text>
</comment>
<dbReference type="RefSeq" id="WP_108622718.1">
    <property type="nucleotide sequence ID" value="NZ_CP028901.1"/>
</dbReference>
<dbReference type="InterPro" id="IPR032828">
    <property type="entry name" value="PolyA_RNA-bd"/>
</dbReference>
<evidence type="ECO:0000259" key="11">
    <source>
        <dbReference type="Pfam" id="PF12626"/>
    </source>
</evidence>
<feature type="domain" description="Poly A polymerase head" evidence="10">
    <location>
        <begin position="62"/>
        <end position="187"/>
    </location>
</feature>
<dbReference type="GO" id="GO:0003723">
    <property type="term" value="F:RNA binding"/>
    <property type="evidence" value="ECO:0007669"/>
    <property type="project" value="UniProtKB-UniRule"/>
</dbReference>
<dbReference type="GO" id="GO:0005524">
    <property type="term" value="F:ATP binding"/>
    <property type="evidence" value="ECO:0007669"/>
    <property type="project" value="UniProtKB-UniRule"/>
</dbReference>
<feature type="compositionally biased region" description="Basic residues" evidence="9">
    <location>
        <begin position="445"/>
        <end position="455"/>
    </location>
</feature>
<dbReference type="PANTHER" id="PTHR43051">
    <property type="entry name" value="POLYNUCLEOTIDE ADENYLYLTRANSFERASE FAMILY PROTEIN"/>
    <property type="match status" value="1"/>
</dbReference>
<evidence type="ECO:0000256" key="8">
    <source>
        <dbReference type="RuleBase" id="RU003953"/>
    </source>
</evidence>
<dbReference type="Pfam" id="PF12626">
    <property type="entry name" value="PolyA_pol_arg_C"/>
    <property type="match status" value="1"/>
</dbReference>
<accession>A0A2R4XNB8</accession>
<feature type="domain" description="Polymerase A arginine-rich C-terminal" evidence="11">
    <location>
        <begin position="328"/>
        <end position="453"/>
    </location>
</feature>
<feature type="domain" description="tRNA nucleotidyltransferase/poly(A) polymerase RNA and SrmB- binding" evidence="12">
    <location>
        <begin position="216"/>
        <end position="274"/>
    </location>
</feature>
<keyword evidence="5 7" id="KW-0694">RNA-binding</keyword>
<evidence type="ECO:0000256" key="4">
    <source>
        <dbReference type="ARBA" id="ARBA00022840"/>
    </source>
</evidence>
<evidence type="ECO:0000256" key="9">
    <source>
        <dbReference type="SAM" id="MobiDB-lite"/>
    </source>
</evidence>
<dbReference type="Pfam" id="PF12627">
    <property type="entry name" value="PolyA_pol_RNAbd"/>
    <property type="match status" value="1"/>
</dbReference>
<dbReference type="CDD" id="cd05398">
    <property type="entry name" value="NT_ClassII-CCAase"/>
    <property type="match status" value="1"/>
</dbReference>
<dbReference type="GO" id="GO:0043633">
    <property type="term" value="P:polyadenylation-dependent RNA catabolic process"/>
    <property type="evidence" value="ECO:0007669"/>
    <property type="project" value="InterPro"/>
</dbReference>
<gene>
    <name evidence="7" type="primary">pcnB</name>
    <name evidence="13" type="ORF">DBV39_17805</name>
</gene>
<feature type="region of interest" description="Disordered" evidence="9">
    <location>
        <begin position="423"/>
        <end position="477"/>
    </location>
</feature>
<dbReference type="Proteomes" id="UP000244571">
    <property type="component" value="Chromosome"/>
</dbReference>
<comment type="catalytic activity">
    <reaction evidence="7">
        <text>RNA(n) + ATP = RNA(n)-3'-adenine ribonucleotide + diphosphate</text>
        <dbReference type="Rhea" id="RHEA:11332"/>
        <dbReference type="Rhea" id="RHEA-COMP:14527"/>
        <dbReference type="Rhea" id="RHEA-COMP:17347"/>
        <dbReference type="ChEBI" id="CHEBI:30616"/>
        <dbReference type="ChEBI" id="CHEBI:33019"/>
        <dbReference type="ChEBI" id="CHEBI:140395"/>
        <dbReference type="ChEBI" id="CHEBI:173115"/>
        <dbReference type="EC" id="2.7.7.19"/>
    </reaction>
</comment>
<evidence type="ECO:0000259" key="10">
    <source>
        <dbReference type="Pfam" id="PF01743"/>
    </source>
</evidence>
<dbReference type="KEGG" id="boz:DBV39_17805"/>
<dbReference type="SUPFAM" id="SSF81891">
    <property type="entry name" value="Poly A polymerase C-terminal region-like"/>
    <property type="match status" value="1"/>
</dbReference>
<dbReference type="InterPro" id="IPR052191">
    <property type="entry name" value="tRNA_ntf/polyA_polymerase_I"/>
</dbReference>
<evidence type="ECO:0000256" key="5">
    <source>
        <dbReference type="ARBA" id="ARBA00022884"/>
    </source>
</evidence>
<feature type="compositionally biased region" description="Low complexity" evidence="9">
    <location>
        <begin position="456"/>
        <end position="477"/>
    </location>
</feature>
<dbReference type="InterPro" id="IPR043519">
    <property type="entry name" value="NT_sf"/>
</dbReference>
<dbReference type="GO" id="GO:0006397">
    <property type="term" value="P:mRNA processing"/>
    <property type="evidence" value="ECO:0007669"/>
    <property type="project" value="UniProtKB-KW"/>
</dbReference>
<comment type="function">
    <text evidence="7">Adds poly(A) tail to the 3' end of many RNAs, which usually targets these RNAs for decay. Plays a significant role in the global control of gene expression, through influencing the rate of transcript degradation, and in the general RNA quality control.</text>
</comment>
<dbReference type="InterPro" id="IPR002646">
    <property type="entry name" value="PolA_pol_head_dom"/>
</dbReference>
<evidence type="ECO:0000256" key="1">
    <source>
        <dbReference type="ARBA" id="ARBA00022664"/>
    </source>
</evidence>
<dbReference type="InterPro" id="IPR025866">
    <property type="entry name" value="PolyA_pol_arg_C_dom"/>
</dbReference>
<evidence type="ECO:0000256" key="3">
    <source>
        <dbReference type="ARBA" id="ARBA00022741"/>
    </source>
</evidence>
<dbReference type="EMBL" id="CP028901">
    <property type="protein sequence ID" value="AWB35285.1"/>
    <property type="molecule type" value="Genomic_DNA"/>
</dbReference>
<evidence type="ECO:0000256" key="7">
    <source>
        <dbReference type="HAMAP-Rule" id="MF_00957"/>
    </source>
</evidence>
<protein>
    <recommendedName>
        <fullName evidence="7">Poly(A) polymerase I</fullName>
        <shortName evidence="7">PAP I</shortName>
        <ecNumber evidence="7">2.7.7.19</ecNumber>
    </recommendedName>
</protein>
<name>A0A2R4XNB8_9BURK</name>
<feature type="active site" evidence="7">
    <location>
        <position position="82"/>
    </location>
</feature>
<dbReference type="Gene3D" id="1.10.3090.10">
    <property type="entry name" value="cca-adding enzyme, domain 2"/>
    <property type="match status" value="1"/>
</dbReference>
<dbReference type="AlphaFoldDB" id="A0A2R4XNB8"/>
<evidence type="ECO:0000259" key="12">
    <source>
        <dbReference type="Pfam" id="PF12627"/>
    </source>
</evidence>
<evidence type="ECO:0000313" key="13">
    <source>
        <dbReference type="EMBL" id="AWB35285.1"/>
    </source>
</evidence>
<feature type="active site" evidence="7">
    <location>
        <position position="156"/>
    </location>
</feature>
<keyword evidence="3 7" id="KW-0547">Nucleotide-binding</keyword>
<keyword evidence="14" id="KW-1185">Reference proteome</keyword>
<dbReference type="HAMAP" id="MF_00957">
    <property type="entry name" value="PolyA_pol"/>
    <property type="match status" value="1"/>
</dbReference>
<dbReference type="PANTHER" id="PTHR43051:SF1">
    <property type="entry name" value="POLYNUCLEOTIDE ADENYLYLTRANSFERASE FAMILY PROTEIN"/>
    <property type="match status" value="1"/>
</dbReference>
<keyword evidence="2 7" id="KW-0808">Transferase</keyword>
<organism evidence="13 14">
    <name type="scientific">Orrella marina</name>
    <dbReference type="NCBI Taxonomy" id="2163011"/>
    <lineage>
        <taxon>Bacteria</taxon>
        <taxon>Pseudomonadati</taxon>
        <taxon>Pseudomonadota</taxon>
        <taxon>Betaproteobacteria</taxon>
        <taxon>Burkholderiales</taxon>
        <taxon>Alcaligenaceae</taxon>
        <taxon>Orrella</taxon>
    </lineage>
</organism>
<keyword evidence="1 7" id="KW-0507">mRNA processing</keyword>
<dbReference type="GO" id="GO:1990817">
    <property type="term" value="F:poly(A) RNA polymerase activity"/>
    <property type="evidence" value="ECO:0007669"/>
    <property type="project" value="UniProtKB-UniRule"/>
</dbReference>